<organism evidence="2 3">
    <name type="scientific">Phytophthora fragariaefolia</name>
    <dbReference type="NCBI Taxonomy" id="1490495"/>
    <lineage>
        <taxon>Eukaryota</taxon>
        <taxon>Sar</taxon>
        <taxon>Stramenopiles</taxon>
        <taxon>Oomycota</taxon>
        <taxon>Peronosporomycetes</taxon>
        <taxon>Peronosporales</taxon>
        <taxon>Peronosporaceae</taxon>
        <taxon>Phytophthora</taxon>
    </lineage>
</organism>
<feature type="region of interest" description="Disordered" evidence="1">
    <location>
        <begin position="81"/>
        <end position="126"/>
    </location>
</feature>
<evidence type="ECO:0000313" key="2">
    <source>
        <dbReference type="EMBL" id="GMF40711.1"/>
    </source>
</evidence>
<feature type="region of interest" description="Disordered" evidence="1">
    <location>
        <begin position="170"/>
        <end position="191"/>
    </location>
</feature>
<proteinExistence type="predicted"/>
<dbReference type="Proteomes" id="UP001165121">
    <property type="component" value="Unassembled WGS sequence"/>
</dbReference>
<dbReference type="EMBL" id="BSXT01001277">
    <property type="protein sequence ID" value="GMF40711.1"/>
    <property type="molecule type" value="Genomic_DNA"/>
</dbReference>
<gene>
    <name evidence="2" type="ORF">Pfra01_001259800</name>
</gene>
<name>A0A9W6XJL2_9STRA</name>
<keyword evidence="3" id="KW-1185">Reference proteome</keyword>
<evidence type="ECO:0000313" key="3">
    <source>
        <dbReference type="Proteomes" id="UP001165121"/>
    </source>
</evidence>
<sequence length="191" mass="20254">MLTFNSYQAGFLGSIGPLQPPDVIVIDGIPLANWTEDVEFIAESVNDEGITSSEWDRKSSWSRGGSPGCYATLESAWPDLQHGGLDRHHSANSDHSSIHCTTKRPASGQRKPPSTSVPSVWGSPAPSPLPCQAYTNGTRRYSVAVANSPGPSLKSVAIAYVGEIPESKTVVSTEAPVVARPSPPAYPHHAP</sequence>
<comment type="caution">
    <text evidence="2">The sequence shown here is derived from an EMBL/GenBank/DDBJ whole genome shotgun (WGS) entry which is preliminary data.</text>
</comment>
<evidence type="ECO:0000256" key="1">
    <source>
        <dbReference type="SAM" id="MobiDB-lite"/>
    </source>
</evidence>
<protein>
    <submittedName>
        <fullName evidence="2">Unnamed protein product</fullName>
    </submittedName>
</protein>
<reference evidence="2" key="1">
    <citation type="submission" date="2023-04" db="EMBL/GenBank/DDBJ databases">
        <title>Phytophthora fragariaefolia NBRC 109709.</title>
        <authorList>
            <person name="Ichikawa N."/>
            <person name="Sato H."/>
            <person name="Tonouchi N."/>
        </authorList>
    </citation>
    <scope>NUCLEOTIDE SEQUENCE</scope>
    <source>
        <strain evidence="2">NBRC 109709</strain>
    </source>
</reference>
<feature type="compositionally biased region" description="Pro residues" evidence="1">
    <location>
        <begin position="181"/>
        <end position="191"/>
    </location>
</feature>
<dbReference type="AlphaFoldDB" id="A0A9W6XJL2"/>
<accession>A0A9W6XJL2</accession>